<gene>
    <name evidence="8" type="ORF">Ocin01_06110</name>
</gene>
<proteinExistence type="inferred from homology"/>
<evidence type="ECO:0000256" key="1">
    <source>
        <dbReference type="ARBA" id="ARBA00004245"/>
    </source>
</evidence>
<organism evidence="8 9">
    <name type="scientific">Orchesella cincta</name>
    <name type="common">Springtail</name>
    <name type="synonym">Podura cincta</name>
    <dbReference type="NCBI Taxonomy" id="48709"/>
    <lineage>
        <taxon>Eukaryota</taxon>
        <taxon>Metazoa</taxon>
        <taxon>Ecdysozoa</taxon>
        <taxon>Arthropoda</taxon>
        <taxon>Hexapoda</taxon>
        <taxon>Collembola</taxon>
        <taxon>Entomobryomorpha</taxon>
        <taxon>Entomobryoidea</taxon>
        <taxon>Orchesellidae</taxon>
        <taxon>Orchesellinae</taxon>
        <taxon>Orchesella</taxon>
    </lineage>
</organism>
<comment type="similarity">
    <text evidence="2">Belongs to the fuzzy family.</text>
</comment>
<dbReference type="Proteomes" id="UP000094527">
    <property type="component" value="Unassembled WGS sequence"/>
</dbReference>
<dbReference type="EMBL" id="LJIJ01000198">
    <property type="protein sequence ID" value="ODN00592.1"/>
    <property type="molecule type" value="Genomic_DNA"/>
</dbReference>
<accession>A0A1D2N5U0</accession>
<dbReference type="OMA" id="ILTESWA"/>
<feature type="domain" description="FUZ/MON1/HPS1 first Longin" evidence="5">
    <location>
        <begin position="8"/>
        <end position="125"/>
    </location>
</feature>
<sequence length="421" mass="47669">MAGYLICVCYESGVPIFARKVGDVNPIPFPLAASLNGVKVFGKANRVELMSTLTQSSRIVWKDFHDRLSMILAATDDSVTDMHLENVLENIFNILVLNVGLNDIMGTKNIDALKKEFRMCYPVIDLILQGIKPSENTLYFSDLTMCADVALQIESPVNYQGVLDSFLEGTGVSYGCIIANGCILASSRDWWVLSGKEISLLTFTTEQVTEASIDSPVFLPVSSPKLPYRHVVFKLTDNVRLCILCGQEPTMSLLEKEAHKLRKANLDSWTIFNDKTVPFCLYSRFFTIEESISAFLVINVEKERAAFSIFPDKPNDVLTPRHKLDLLRTFYRNTVGSIFPWNKATAPTFTSPAHPDAKDTEPVLHRAQECYWSSEYHKCHAIKSSHVQLYVMYDSEVFPPIMRQSTRRLLQELLKDRMIKQ</sequence>
<dbReference type="Pfam" id="PF19037">
    <property type="entry name" value="Fuz_longin_2"/>
    <property type="match status" value="1"/>
</dbReference>
<dbReference type="STRING" id="48709.A0A1D2N5U0"/>
<dbReference type="Pfam" id="PF19038">
    <property type="entry name" value="Fuz_longin_3"/>
    <property type="match status" value="1"/>
</dbReference>
<reference evidence="8 9" key="1">
    <citation type="journal article" date="2016" name="Genome Biol. Evol.">
        <title>Gene Family Evolution Reflects Adaptation to Soil Environmental Stressors in the Genome of the Collembolan Orchesella cincta.</title>
        <authorList>
            <person name="Faddeeva-Vakhrusheva A."/>
            <person name="Derks M.F."/>
            <person name="Anvar S.Y."/>
            <person name="Agamennone V."/>
            <person name="Suring W."/>
            <person name="Smit S."/>
            <person name="van Straalen N.M."/>
            <person name="Roelofs D."/>
        </authorList>
    </citation>
    <scope>NUCLEOTIDE SEQUENCE [LARGE SCALE GENOMIC DNA]</scope>
    <source>
        <tissue evidence="8">Mixed pool</tissue>
    </source>
</reference>
<dbReference type="GO" id="GO:0005856">
    <property type="term" value="C:cytoskeleton"/>
    <property type="evidence" value="ECO:0007669"/>
    <property type="project" value="UniProtKB-SubCell"/>
</dbReference>
<keyword evidence="3" id="KW-0963">Cytoplasm</keyword>
<dbReference type="GO" id="GO:1905515">
    <property type="term" value="P:non-motile cilium assembly"/>
    <property type="evidence" value="ECO:0007669"/>
    <property type="project" value="TreeGrafter"/>
</dbReference>
<dbReference type="InterPro" id="IPR043972">
    <property type="entry name" value="FUZ/MON1/HPS1_longin_1"/>
</dbReference>
<protein>
    <submittedName>
        <fullName evidence="8">Protein fuzzy</fullName>
    </submittedName>
</protein>
<name>A0A1D2N5U0_ORCCI</name>
<feature type="domain" description="FUZ/MON1/HPS1 third Longin" evidence="7">
    <location>
        <begin position="292"/>
        <end position="416"/>
    </location>
</feature>
<evidence type="ECO:0000256" key="3">
    <source>
        <dbReference type="ARBA" id="ARBA00022490"/>
    </source>
</evidence>
<evidence type="ECO:0000259" key="5">
    <source>
        <dbReference type="Pfam" id="PF19036"/>
    </source>
</evidence>
<evidence type="ECO:0000259" key="7">
    <source>
        <dbReference type="Pfam" id="PF19038"/>
    </source>
</evidence>
<comment type="caution">
    <text evidence="8">The sequence shown here is derived from an EMBL/GenBank/DDBJ whole genome shotgun (WGS) entry which is preliminary data.</text>
</comment>
<dbReference type="InterPro" id="IPR026069">
    <property type="entry name" value="Fuzzy"/>
</dbReference>
<dbReference type="PANTHER" id="PTHR13559">
    <property type="entry name" value="INTRACELLULAR TRAFFIC PROTEIN-RELATED"/>
    <property type="match status" value="1"/>
</dbReference>
<dbReference type="InterPro" id="IPR043971">
    <property type="entry name" value="FUZ/MON1/HPS1_longin_2"/>
</dbReference>
<dbReference type="OrthoDB" id="74835at2759"/>
<evidence type="ECO:0000259" key="6">
    <source>
        <dbReference type="Pfam" id="PF19037"/>
    </source>
</evidence>
<evidence type="ECO:0000256" key="4">
    <source>
        <dbReference type="ARBA" id="ARBA00023212"/>
    </source>
</evidence>
<dbReference type="GO" id="GO:0016192">
    <property type="term" value="P:vesicle-mediated transport"/>
    <property type="evidence" value="ECO:0007669"/>
    <property type="project" value="InterPro"/>
</dbReference>
<keyword evidence="4" id="KW-0206">Cytoskeleton</keyword>
<evidence type="ECO:0000313" key="9">
    <source>
        <dbReference type="Proteomes" id="UP000094527"/>
    </source>
</evidence>
<evidence type="ECO:0000256" key="2">
    <source>
        <dbReference type="ARBA" id="ARBA00008550"/>
    </source>
</evidence>
<dbReference type="InterPro" id="IPR043970">
    <property type="entry name" value="FUZ/MON1/HPS1_longin_3"/>
</dbReference>
<comment type="subcellular location">
    <subcellularLocation>
        <location evidence="1">Cytoplasm</location>
        <location evidence="1">Cytoskeleton</location>
    </subcellularLocation>
</comment>
<keyword evidence="9" id="KW-1185">Reference proteome</keyword>
<dbReference type="AlphaFoldDB" id="A0A1D2N5U0"/>
<feature type="domain" description="FUZ/MON1/HPS1 second Longin" evidence="6">
    <location>
        <begin position="172"/>
        <end position="257"/>
    </location>
</feature>
<dbReference type="PANTHER" id="PTHR13559:SF1">
    <property type="entry name" value="PROTEIN FUZZY HOMOLOG"/>
    <property type="match status" value="1"/>
</dbReference>
<evidence type="ECO:0000313" key="8">
    <source>
        <dbReference type="EMBL" id="ODN00592.1"/>
    </source>
</evidence>
<dbReference type="Pfam" id="PF19036">
    <property type="entry name" value="Fuz_longin_1"/>
    <property type="match status" value="1"/>
</dbReference>